<dbReference type="HAMAP" id="MF_01263">
    <property type="entry name" value="CCA_bact_type3"/>
    <property type="match status" value="1"/>
</dbReference>
<feature type="binding site" evidence="11">
    <location>
        <position position="26"/>
    </location>
    <ligand>
        <name>CTP</name>
        <dbReference type="ChEBI" id="CHEBI:37563"/>
    </ligand>
</feature>
<evidence type="ECO:0000256" key="3">
    <source>
        <dbReference type="ARBA" id="ARBA00022694"/>
    </source>
</evidence>
<feature type="binding site" evidence="11">
    <location>
        <position position="29"/>
    </location>
    <ligand>
        <name>CTP</name>
        <dbReference type="ChEBI" id="CHEBI:37563"/>
    </ligand>
</feature>
<dbReference type="RefSeq" id="WP_323693049.1">
    <property type="nucleotide sequence ID" value="NZ_CP116341.1"/>
</dbReference>
<feature type="domain" description="Poly A polymerase head" evidence="12">
    <location>
        <begin position="23"/>
        <end position="141"/>
    </location>
</feature>
<dbReference type="InterPro" id="IPR002646">
    <property type="entry name" value="PolA_pol_head_dom"/>
</dbReference>
<feature type="binding site" evidence="11">
    <location>
        <position position="39"/>
    </location>
    <ligand>
        <name>Mg(2+)</name>
        <dbReference type="ChEBI" id="CHEBI:18420"/>
    </ligand>
</feature>
<evidence type="ECO:0000256" key="5">
    <source>
        <dbReference type="ARBA" id="ARBA00022723"/>
    </source>
</evidence>
<dbReference type="SUPFAM" id="SSF81891">
    <property type="entry name" value="Poly A polymerase C-terminal region-like"/>
    <property type="match status" value="1"/>
</dbReference>
<keyword evidence="10 11" id="KW-0694">RNA-binding</keyword>
<comment type="similarity">
    <text evidence="11">Belongs to the tRNA nucleotidyltransferase/poly(A) polymerase family. Bacterial CCA-adding enzyme type 3 subfamily.</text>
</comment>
<comment type="catalytic activity">
    <reaction evidence="11">
        <text>a tRNA with a 3' CCA end + 2 CTP + ATP = a tRNA with a 3' CCACCA end + 3 diphosphate</text>
        <dbReference type="Rhea" id="RHEA:76235"/>
        <dbReference type="Rhea" id="RHEA-COMP:10468"/>
        <dbReference type="Rhea" id="RHEA-COMP:18655"/>
        <dbReference type="ChEBI" id="CHEBI:30616"/>
        <dbReference type="ChEBI" id="CHEBI:33019"/>
        <dbReference type="ChEBI" id="CHEBI:37563"/>
        <dbReference type="ChEBI" id="CHEBI:83071"/>
        <dbReference type="ChEBI" id="CHEBI:195187"/>
    </reaction>
</comment>
<keyword evidence="7 11" id="KW-0692">RNA repair</keyword>
<evidence type="ECO:0000256" key="7">
    <source>
        <dbReference type="ARBA" id="ARBA00022800"/>
    </source>
</evidence>
<evidence type="ECO:0000256" key="8">
    <source>
        <dbReference type="ARBA" id="ARBA00022840"/>
    </source>
</evidence>
<evidence type="ECO:0000313" key="16">
    <source>
        <dbReference type="Proteomes" id="UP001303532"/>
    </source>
</evidence>
<dbReference type="CDD" id="cd05398">
    <property type="entry name" value="NT_ClassII-CCAase"/>
    <property type="match status" value="1"/>
</dbReference>
<evidence type="ECO:0000256" key="11">
    <source>
        <dbReference type="HAMAP-Rule" id="MF_01263"/>
    </source>
</evidence>
<dbReference type="Proteomes" id="UP001303532">
    <property type="component" value="Chromosome"/>
</dbReference>
<evidence type="ECO:0000256" key="10">
    <source>
        <dbReference type="ARBA" id="ARBA00022884"/>
    </source>
</evidence>
<keyword evidence="3 11" id="KW-0819">tRNA processing</keyword>
<feature type="binding site" evidence="11">
    <location>
        <position position="159"/>
    </location>
    <ligand>
        <name>ATP</name>
        <dbReference type="ChEBI" id="CHEBI:30616"/>
    </ligand>
</feature>
<evidence type="ECO:0000313" key="15">
    <source>
        <dbReference type="EMBL" id="WOV85442.1"/>
    </source>
</evidence>
<keyword evidence="4 11" id="KW-0548">Nucleotidyltransferase</keyword>
<dbReference type="Gene3D" id="3.30.460.10">
    <property type="entry name" value="Beta Polymerase, domain 2"/>
    <property type="match status" value="1"/>
</dbReference>
<evidence type="ECO:0000256" key="2">
    <source>
        <dbReference type="ARBA" id="ARBA00022679"/>
    </source>
</evidence>
<keyword evidence="16" id="KW-1185">Reference proteome</keyword>
<accession>A0ABZ0KZV0</accession>
<feature type="domain" description="CCA-adding enzyme C-terminal" evidence="14">
    <location>
        <begin position="239"/>
        <end position="383"/>
    </location>
</feature>
<dbReference type="InterPro" id="IPR023068">
    <property type="entry name" value="CCA-adding_enz_firmicutes"/>
</dbReference>
<dbReference type="Gene3D" id="1.10.3090.10">
    <property type="entry name" value="cca-adding enzyme, domain 2"/>
    <property type="match status" value="1"/>
</dbReference>
<keyword evidence="9 11" id="KW-0460">Magnesium</keyword>
<feature type="binding site" evidence="11">
    <location>
        <position position="110"/>
    </location>
    <ligand>
        <name>ATP</name>
        <dbReference type="ChEBI" id="CHEBI:30616"/>
    </ligand>
</feature>
<comment type="miscellaneous">
    <text evidence="11">A single active site specifically recognizes both ATP and CTP and is responsible for their addition.</text>
</comment>
<evidence type="ECO:0000259" key="14">
    <source>
        <dbReference type="Pfam" id="PF13735"/>
    </source>
</evidence>
<feature type="binding site" evidence="11">
    <location>
        <position position="159"/>
    </location>
    <ligand>
        <name>CTP</name>
        <dbReference type="ChEBI" id="CHEBI:37563"/>
    </ligand>
</feature>
<evidence type="ECO:0000256" key="9">
    <source>
        <dbReference type="ARBA" id="ARBA00022842"/>
    </source>
</evidence>
<dbReference type="PANTHER" id="PTHR46173:SF1">
    <property type="entry name" value="CCA TRNA NUCLEOTIDYLTRANSFERASE 1, MITOCHONDRIAL"/>
    <property type="match status" value="1"/>
</dbReference>
<dbReference type="Gene3D" id="1.10.246.80">
    <property type="match status" value="1"/>
</dbReference>
<dbReference type="EMBL" id="CP116341">
    <property type="protein sequence ID" value="WOV85442.1"/>
    <property type="molecule type" value="Genomic_DNA"/>
</dbReference>
<feature type="binding site" evidence="11">
    <location>
        <position position="110"/>
    </location>
    <ligand>
        <name>CTP</name>
        <dbReference type="ChEBI" id="CHEBI:37563"/>
    </ligand>
</feature>
<dbReference type="InterPro" id="IPR032828">
    <property type="entry name" value="PolyA_RNA-bd"/>
</dbReference>
<dbReference type="InterPro" id="IPR043519">
    <property type="entry name" value="NT_sf"/>
</dbReference>
<keyword evidence="8 11" id="KW-0067">ATP-binding</keyword>
<evidence type="ECO:0000259" key="13">
    <source>
        <dbReference type="Pfam" id="PF12627"/>
    </source>
</evidence>
<evidence type="ECO:0000256" key="1">
    <source>
        <dbReference type="ARBA" id="ARBA00001946"/>
    </source>
</evidence>
<dbReference type="PANTHER" id="PTHR46173">
    <property type="entry name" value="CCA TRNA NUCLEOTIDYLTRANSFERASE 1, MITOCHONDRIAL"/>
    <property type="match status" value="1"/>
</dbReference>
<comment type="subunit">
    <text evidence="11">Homodimer.</text>
</comment>
<keyword evidence="5 11" id="KW-0479">Metal-binding</keyword>
<keyword evidence="2 11" id="KW-0808">Transferase</keyword>
<gene>
    <name evidence="11" type="primary">cca</name>
    <name evidence="15" type="ORF">PGH26_05765</name>
</gene>
<feature type="binding site" evidence="11">
    <location>
        <position position="153"/>
    </location>
    <ligand>
        <name>ATP</name>
        <dbReference type="ChEBI" id="CHEBI:30616"/>
    </ligand>
</feature>
<keyword evidence="6 11" id="KW-0547">Nucleotide-binding</keyword>
<feature type="binding site" evidence="11">
    <location>
        <position position="41"/>
    </location>
    <ligand>
        <name>Mg(2+)</name>
        <dbReference type="ChEBI" id="CHEBI:18420"/>
    </ligand>
</feature>
<dbReference type="InterPro" id="IPR032810">
    <property type="entry name" value="CCA-adding_enz_C"/>
</dbReference>
<protein>
    <recommendedName>
        <fullName evidence="11">CCA-adding enzyme</fullName>
        <ecNumber evidence="11">2.7.7.72</ecNumber>
    </recommendedName>
    <alternativeName>
        <fullName evidence="11">CCA tRNA nucleotidyltransferase</fullName>
    </alternativeName>
    <alternativeName>
        <fullName evidence="11">tRNA CCA-pyrophosphorylase</fullName>
    </alternativeName>
    <alternativeName>
        <fullName evidence="11">tRNA adenylyl-/cytidylyl- transferase</fullName>
    </alternativeName>
    <alternativeName>
        <fullName evidence="11">tRNA nucleotidyltransferase</fullName>
    </alternativeName>
    <alternativeName>
        <fullName evidence="11">tRNA-NT</fullName>
    </alternativeName>
</protein>
<feature type="binding site" evidence="11">
    <location>
        <position position="162"/>
    </location>
    <ligand>
        <name>ATP</name>
        <dbReference type="ChEBI" id="CHEBI:30616"/>
    </ligand>
</feature>
<dbReference type="Pfam" id="PF01743">
    <property type="entry name" value="PolyA_pol"/>
    <property type="match status" value="1"/>
</dbReference>
<reference evidence="15 16" key="1">
    <citation type="submission" date="2023-01" db="EMBL/GenBank/DDBJ databases">
        <title>Sporosarcina sp. nov., isolated from Korean tranditional fermented seafood 'Jeotgal'.</title>
        <authorList>
            <person name="Yang A.-I."/>
        </authorList>
    </citation>
    <scope>NUCLEOTIDE SEQUENCE [LARGE SCALE GENOMIC DNA]</scope>
    <source>
        <strain evidence="15 16">B2O-1</strain>
    </source>
</reference>
<feature type="binding site" evidence="11">
    <location>
        <position position="153"/>
    </location>
    <ligand>
        <name>CTP</name>
        <dbReference type="ChEBI" id="CHEBI:37563"/>
    </ligand>
</feature>
<name>A0ABZ0KZV0_9BACL</name>
<dbReference type="Pfam" id="PF12627">
    <property type="entry name" value="PolyA_pol_RNAbd"/>
    <property type="match status" value="1"/>
</dbReference>
<dbReference type="Pfam" id="PF13735">
    <property type="entry name" value="tRNA_NucTran2_2"/>
    <property type="match status" value="1"/>
</dbReference>
<sequence>MFGTHQSRRVITRLNEAGYEAVFVGGAVRDYLLGKEPTDIDIATSATPAQVKSVFSNTIDLGTEHGTVLVIESGEPVEVTTYRTEGTYSDNRRPDEVQFVTSLEEDLKRRDFTINALALRITGEVVDPFNGRADLSAKTIRAVGNASERFSEDALRMIRAVRFVSVLGFTLESSTRASISELAGTIKSLSIERIKAEFDKLFRGMFAQQALKLLADTKLSRELPLFPAQHEAWLQCAPFQNSLDGWVSLMLAGNFDVSIVVKAYRLSNKERMYLKTVQKFFEIRQQRTYTTDDYYEAAYSTLVSVEKMIAAFTDLMPISNSAIKEAMESLPIHSKHELSVRGEQLMDWTGKKAGKWLGEAIQAIEHAVLHQVVPNEQNAIKEWFSHEYECKE</sequence>
<dbReference type="InterPro" id="IPR050264">
    <property type="entry name" value="Bact_CCA-adding_enz_type3_sf"/>
</dbReference>
<feature type="domain" description="tRNA nucleotidyltransferase/poly(A) polymerase RNA and SrmB- binding" evidence="13">
    <location>
        <begin position="168"/>
        <end position="224"/>
    </location>
</feature>
<proteinExistence type="inferred from homology"/>
<evidence type="ECO:0000259" key="12">
    <source>
        <dbReference type="Pfam" id="PF01743"/>
    </source>
</evidence>
<feature type="binding site" evidence="11">
    <location>
        <position position="26"/>
    </location>
    <ligand>
        <name>ATP</name>
        <dbReference type="ChEBI" id="CHEBI:30616"/>
    </ligand>
</feature>
<dbReference type="GO" id="GO:0004810">
    <property type="term" value="F:CCA tRNA nucleotidyltransferase activity"/>
    <property type="evidence" value="ECO:0007669"/>
    <property type="project" value="UniProtKB-EC"/>
</dbReference>
<feature type="binding site" evidence="11">
    <location>
        <position position="162"/>
    </location>
    <ligand>
        <name>CTP</name>
        <dbReference type="ChEBI" id="CHEBI:37563"/>
    </ligand>
</feature>
<feature type="binding site" evidence="11">
    <location>
        <position position="29"/>
    </location>
    <ligand>
        <name>ATP</name>
        <dbReference type="ChEBI" id="CHEBI:30616"/>
    </ligand>
</feature>
<dbReference type="EC" id="2.7.7.72" evidence="11"/>
<dbReference type="SUPFAM" id="SSF81301">
    <property type="entry name" value="Nucleotidyltransferase"/>
    <property type="match status" value="1"/>
</dbReference>
<dbReference type="NCBIfam" id="NF009814">
    <property type="entry name" value="PRK13299.1"/>
    <property type="match status" value="1"/>
</dbReference>
<feature type="binding site" evidence="11">
    <location>
        <position position="156"/>
    </location>
    <ligand>
        <name>ATP</name>
        <dbReference type="ChEBI" id="CHEBI:30616"/>
    </ligand>
</feature>
<comment type="cofactor">
    <cofactor evidence="1 11">
        <name>Mg(2+)</name>
        <dbReference type="ChEBI" id="CHEBI:18420"/>
    </cofactor>
</comment>
<feature type="binding site" evidence="11">
    <location>
        <position position="156"/>
    </location>
    <ligand>
        <name>CTP</name>
        <dbReference type="ChEBI" id="CHEBI:37563"/>
    </ligand>
</feature>
<evidence type="ECO:0000256" key="6">
    <source>
        <dbReference type="ARBA" id="ARBA00022741"/>
    </source>
</evidence>
<comment type="function">
    <text evidence="11">Catalyzes the addition and repair of the essential 3'-terminal CCA sequence in tRNAs without using a nucleic acid template. Adds these three nucleotides in the order of C, C, and A to the tRNA nucleotide-73, using CTP and ATP as substrates and producing inorganic pyrophosphate. tRNA 3'-terminal CCA addition is required both for tRNA processing and repair. Also involved in tRNA surveillance by mediating tandem CCA addition to generate a CCACCA at the 3' terminus of unstable tRNAs. While stable tRNAs receive only 3'-terminal CCA, unstable tRNAs are marked with CCACCA and rapidly degraded.</text>
</comment>
<organism evidence="15 16">
    <name type="scientific">Sporosarcina jeotgali</name>
    <dbReference type="NCBI Taxonomy" id="3020056"/>
    <lineage>
        <taxon>Bacteria</taxon>
        <taxon>Bacillati</taxon>
        <taxon>Bacillota</taxon>
        <taxon>Bacilli</taxon>
        <taxon>Bacillales</taxon>
        <taxon>Caryophanaceae</taxon>
        <taxon>Sporosarcina</taxon>
    </lineage>
</organism>
<evidence type="ECO:0000256" key="4">
    <source>
        <dbReference type="ARBA" id="ARBA00022695"/>
    </source>
</evidence>
<comment type="catalytic activity">
    <reaction evidence="11">
        <text>a tRNA precursor + 2 CTP + ATP = a tRNA with a 3' CCA end + 3 diphosphate</text>
        <dbReference type="Rhea" id="RHEA:14433"/>
        <dbReference type="Rhea" id="RHEA-COMP:10465"/>
        <dbReference type="Rhea" id="RHEA-COMP:10468"/>
        <dbReference type="ChEBI" id="CHEBI:30616"/>
        <dbReference type="ChEBI" id="CHEBI:33019"/>
        <dbReference type="ChEBI" id="CHEBI:37563"/>
        <dbReference type="ChEBI" id="CHEBI:74896"/>
        <dbReference type="ChEBI" id="CHEBI:83071"/>
        <dbReference type="EC" id="2.7.7.72"/>
    </reaction>
</comment>